<reference evidence="4" key="1">
    <citation type="submission" date="2012-08" db="EMBL/GenBank/DDBJ databases">
        <title>The Genome Sequence of Wuchereria bancrofti.</title>
        <authorList>
            <person name="Nutman T.B."/>
            <person name="Fink D.L."/>
            <person name="Russ C."/>
            <person name="Young S."/>
            <person name="Zeng Q."/>
            <person name="Koehrsen M."/>
            <person name="Alvarado L."/>
            <person name="Berlin A."/>
            <person name="Chapman S.B."/>
            <person name="Chen Z."/>
            <person name="Freedman E."/>
            <person name="Gellesch M."/>
            <person name="Goldberg J."/>
            <person name="Griggs A."/>
            <person name="Gujja S."/>
            <person name="Heilman E.R."/>
            <person name="Heiman D."/>
            <person name="Hepburn T."/>
            <person name="Howarth C."/>
            <person name="Jen D."/>
            <person name="Larson L."/>
            <person name="Lewis B."/>
            <person name="Mehta T."/>
            <person name="Park D."/>
            <person name="Pearson M."/>
            <person name="Roberts A."/>
            <person name="Saif S."/>
            <person name="Shea T."/>
            <person name="Shenoy N."/>
            <person name="Sisk P."/>
            <person name="Stolte C."/>
            <person name="Sykes S."/>
            <person name="Walk T."/>
            <person name="White J."/>
            <person name="Yandava C."/>
            <person name="Haas B."/>
            <person name="Henn M.R."/>
            <person name="Nusbaum C."/>
            <person name="Birren B."/>
        </authorList>
    </citation>
    <scope>NUCLEOTIDE SEQUENCE [LARGE SCALE GENOMIC DNA]</scope>
    <source>
        <strain evidence="4">NA</strain>
    </source>
</reference>
<accession>J9EE33</accession>
<dbReference type="Proteomes" id="UP000004810">
    <property type="component" value="Unassembled WGS sequence"/>
</dbReference>
<keyword evidence="1" id="KW-0677">Repeat</keyword>
<comment type="caution">
    <text evidence="3">The sequence shown here is derived from an EMBL/GenBank/DDBJ whole genome shotgun (WGS) entry which is preliminary data.</text>
</comment>
<protein>
    <recommendedName>
        <fullName evidence="2">EF-hand Ca insensitive domain-containing protein</fullName>
    </recommendedName>
</protein>
<evidence type="ECO:0000259" key="2">
    <source>
        <dbReference type="Pfam" id="PF08726"/>
    </source>
</evidence>
<dbReference type="SMART" id="SM01184">
    <property type="entry name" value="efhand_Ca_insen"/>
    <property type="match status" value="1"/>
</dbReference>
<dbReference type="InterPro" id="IPR014837">
    <property type="entry name" value="EF-hand_Ca_insen"/>
</dbReference>
<evidence type="ECO:0000256" key="1">
    <source>
        <dbReference type="ARBA" id="ARBA00022737"/>
    </source>
</evidence>
<evidence type="ECO:0000313" key="3">
    <source>
        <dbReference type="EMBL" id="EJW75267.1"/>
    </source>
</evidence>
<dbReference type="AlphaFoldDB" id="J9EE33"/>
<dbReference type="Pfam" id="PF08726">
    <property type="entry name" value="EFhand_Ca_insen"/>
    <property type="match status" value="1"/>
</dbReference>
<feature type="domain" description="EF-hand Ca insensitive" evidence="2">
    <location>
        <begin position="10"/>
        <end position="51"/>
    </location>
</feature>
<proteinExistence type="predicted"/>
<dbReference type="EMBL" id="ADBV01010804">
    <property type="protein sequence ID" value="EJW75267.1"/>
    <property type="molecule type" value="Genomic_DNA"/>
</dbReference>
<organism evidence="3 4">
    <name type="scientific">Wuchereria bancrofti</name>
    <dbReference type="NCBI Taxonomy" id="6293"/>
    <lineage>
        <taxon>Eukaryota</taxon>
        <taxon>Metazoa</taxon>
        <taxon>Ecdysozoa</taxon>
        <taxon>Nematoda</taxon>
        <taxon>Chromadorea</taxon>
        <taxon>Rhabditida</taxon>
        <taxon>Spirurina</taxon>
        <taxon>Spiruromorpha</taxon>
        <taxon>Filarioidea</taxon>
        <taxon>Onchocercidae</taxon>
        <taxon>Wuchereria</taxon>
    </lineage>
</organism>
<name>J9EE33_WUCBA</name>
<gene>
    <name evidence="3" type="ORF">WUBG_13826</name>
</gene>
<evidence type="ECO:0000313" key="4">
    <source>
        <dbReference type="Proteomes" id="UP000004810"/>
    </source>
</evidence>
<sequence>MPDPVLNILSNLTPEQAEYCIKRMKPYTDAISGRSMPGALDYEQFVHTLFQS</sequence>
<dbReference type="Gene3D" id="1.10.238.10">
    <property type="entry name" value="EF-hand"/>
    <property type="match status" value="1"/>
</dbReference>